<name>A0A7W1XBA7_9BACL</name>
<dbReference type="PIRSF" id="PIRSF036628">
    <property type="entry name" value="IolB"/>
    <property type="match status" value="1"/>
</dbReference>
<protein>
    <recommendedName>
        <fullName evidence="2">5-deoxy-glucuronate isomerase</fullName>
        <ecNumber evidence="2">5.3.1.30</ecNumber>
    </recommendedName>
</protein>
<dbReference type="PANTHER" id="PTHR39193">
    <property type="entry name" value="5-DEOXY-GLUCURONATE ISOMERASE"/>
    <property type="match status" value="1"/>
</dbReference>
<evidence type="ECO:0000313" key="3">
    <source>
        <dbReference type="EMBL" id="MBA4543470.1"/>
    </source>
</evidence>
<dbReference type="OrthoDB" id="9799936at2"/>
<dbReference type="InterPro" id="IPR021120">
    <property type="entry name" value="KduI/IolB_isomerase"/>
</dbReference>
<dbReference type="EC" id="5.3.1.30" evidence="2"/>
<evidence type="ECO:0000256" key="1">
    <source>
        <dbReference type="ARBA" id="ARBA00023235"/>
    </source>
</evidence>
<dbReference type="GO" id="GO:0102482">
    <property type="term" value="F:5-deoxy-D-glucuronate isomerase activity"/>
    <property type="evidence" value="ECO:0007669"/>
    <property type="project" value="UniProtKB-EC"/>
</dbReference>
<dbReference type="AlphaFoldDB" id="A0A7W1XBA7"/>
<dbReference type="InterPro" id="IPR014710">
    <property type="entry name" value="RmlC-like_jellyroll"/>
</dbReference>
<sequence length="267" mass="30320">MKLLYHVEEKSGYQSVIDESCDVLEYNRFDFLRLGRGETWRGETGDYETVLVILGGKATFTVEGLTWDRVGQRENVFSGKATALYVPIRTAFSVTEAGGGTLQIGVCKVKAEQKFKPFLVEPEEIVVHHRGKETWKREVHDIIADNGEGRVQRIVLGETYGEPGGWSSYPPHKHDENNETEVKMEEIYYFQMEPQQGFGVQLVYTEDGEVNESFIIRHGDAVALHKGYHPVAAAGGYKIYYLWFLGGGDGRRLKPFDQPAHKWLLQD</sequence>
<dbReference type="RefSeq" id="WP_033100939.1">
    <property type="nucleotide sequence ID" value="NZ_JACEIP010000016.1"/>
</dbReference>
<dbReference type="Gene3D" id="2.60.120.10">
    <property type="entry name" value="Jelly Rolls"/>
    <property type="match status" value="2"/>
</dbReference>
<dbReference type="GO" id="GO:0008880">
    <property type="term" value="F:glucuronate isomerase activity"/>
    <property type="evidence" value="ECO:0007669"/>
    <property type="project" value="InterPro"/>
</dbReference>
<dbReference type="NCBIfam" id="TIGR04378">
    <property type="entry name" value="myo_inos_iolB"/>
    <property type="match status" value="1"/>
</dbReference>
<accession>A0A7W1XBA7</accession>
<evidence type="ECO:0000256" key="2">
    <source>
        <dbReference type="NCBIfam" id="TIGR04378"/>
    </source>
</evidence>
<proteinExistence type="predicted"/>
<comment type="caution">
    <text evidence="3">The sequence shown here is derived from an EMBL/GenBank/DDBJ whole genome shotgun (WGS) entry which is preliminary data.</text>
</comment>
<evidence type="ECO:0000313" key="4">
    <source>
        <dbReference type="Proteomes" id="UP000530514"/>
    </source>
</evidence>
<dbReference type="Pfam" id="PF04962">
    <property type="entry name" value="KduI"/>
    <property type="match status" value="1"/>
</dbReference>
<dbReference type="EMBL" id="JACEIP010000016">
    <property type="protein sequence ID" value="MBA4543470.1"/>
    <property type="molecule type" value="Genomic_DNA"/>
</dbReference>
<dbReference type="GO" id="GO:0019310">
    <property type="term" value="P:inositol catabolic process"/>
    <property type="evidence" value="ECO:0007669"/>
    <property type="project" value="UniProtKB-UniRule"/>
</dbReference>
<dbReference type="Proteomes" id="UP000530514">
    <property type="component" value="Unassembled WGS sequence"/>
</dbReference>
<gene>
    <name evidence="3" type="primary">iolB</name>
    <name evidence="3" type="ORF">H1164_11235</name>
</gene>
<dbReference type="PANTHER" id="PTHR39193:SF1">
    <property type="entry name" value="5-DEOXY-GLUCURONATE ISOMERASE"/>
    <property type="match status" value="1"/>
</dbReference>
<dbReference type="SUPFAM" id="SSF51182">
    <property type="entry name" value="RmlC-like cupins"/>
    <property type="match status" value="1"/>
</dbReference>
<dbReference type="InterPro" id="IPR011051">
    <property type="entry name" value="RmlC_Cupin_sf"/>
</dbReference>
<keyword evidence="1 3" id="KW-0413">Isomerase</keyword>
<dbReference type="InterPro" id="IPR024203">
    <property type="entry name" value="Deoxy-glucuronate_isom_IolB"/>
</dbReference>
<keyword evidence="4" id="KW-1185">Reference proteome</keyword>
<organism evidence="3 4">
    <name type="scientific">Thermoactinomyces daqus</name>
    <dbReference type="NCBI Taxonomy" id="1329516"/>
    <lineage>
        <taxon>Bacteria</taxon>
        <taxon>Bacillati</taxon>
        <taxon>Bacillota</taxon>
        <taxon>Bacilli</taxon>
        <taxon>Bacillales</taxon>
        <taxon>Thermoactinomycetaceae</taxon>
        <taxon>Thermoactinomyces</taxon>
    </lineage>
</organism>
<reference evidence="3 4" key="1">
    <citation type="submission" date="2020-07" db="EMBL/GenBank/DDBJ databases">
        <authorList>
            <person name="Feng H."/>
        </authorList>
    </citation>
    <scope>NUCLEOTIDE SEQUENCE [LARGE SCALE GENOMIC DNA]</scope>
    <source>
        <strain evidence="4">s-11</strain>
    </source>
</reference>